<feature type="non-terminal residue" evidence="2">
    <location>
        <position position="1"/>
    </location>
</feature>
<evidence type="ECO:0000313" key="3">
    <source>
        <dbReference type="Proteomes" id="UP000078541"/>
    </source>
</evidence>
<accession>A0A151JTU6</accession>
<feature type="transmembrane region" description="Helical" evidence="1">
    <location>
        <begin position="233"/>
        <end position="253"/>
    </location>
</feature>
<dbReference type="STRING" id="34720.A0A151JTU6"/>
<dbReference type="EMBL" id="KQ981837">
    <property type="protein sequence ID" value="KYN35007.1"/>
    <property type="molecule type" value="Genomic_DNA"/>
</dbReference>
<name>A0A151JTU6_9HYME</name>
<proteinExistence type="predicted"/>
<keyword evidence="1" id="KW-1133">Transmembrane helix</keyword>
<dbReference type="Proteomes" id="UP000078541">
    <property type="component" value="Unassembled WGS sequence"/>
</dbReference>
<feature type="transmembrane region" description="Helical" evidence="1">
    <location>
        <begin position="198"/>
        <end position="221"/>
    </location>
</feature>
<keyword evidence="1" id="KW-0812">Transmembrane</keyword>
<protein>
    <submittedName>
        <fullName evidence="2">Uncharacterized protein</fullName>
    </submittedName>
</protein>
<evidence type="ECO:0000313" key="2">
    <source>
        <dbReference type="EMBL" id="KYN35007.1"/>
    </source>
</evidence>
<keyword evidence="1" id="KW-0472">Membrane</keyword>
<reference evidence="2 3" key="1">
    <citation type="submission" date="2016-03" db="EMBL/GenBank/DDBJ databases">
        <title>Trachymyrmex septentrionalis WGS genome.</title>
        <authorList>
            <person name="Nygaard S."/>
            <person name="Hu H."/>
            <person name="Boomsma J."/>
            <person name="Zhang G."/>
        </authorList>
    </citation>
    <scope>NUCLEOTIDE SEQUENCE [LARGE SCALE GENOMIC DNA]</scope>
    <source>
        <strain evidence="2">Tsep2-gDNA-1</strain>
        <tissue evidence="2">Whole body</tissue>
    </source>
</reference>
<sequence>VILSLLQYDENNRGISAPSLMYVRNLTLRFERINNLPIIRLKTSTARLSMSKSTVLNIFNFKYCVNRLISSLTAMTNNVDKKFSRLLAIASTDTESANMLKTGEPSRRENSASVNNLDIFTYVNSKFVYVEKHVKSQLYHDIMEIQDHEPANRSVGSTDNLDSLATSSIYSNEDLNRLKNHIMFLVKKPSTFNTIARLWQSFITFDSASAGIFAIFIIVRVAKLVIDTLIYDYALYAVYGWSIYLLGTLWSSVPNLLLHLARPLRTQTPKTKNYILTNIGANGEQKFALETNNATTETTIPEQV</sequence>
<evidence type="ECO:0000256" key="1">
    <source>
        <dbReference type="SAM" id="Phobius"/>
    </source>
</evidence>
<keyword evidence="3" id="KW-1185">Reference proteome</keyword>
<dbReference type="AlphaFoldDB" id="A0A151JTU6"/>
<organism evidence="2 3">
    <name type="scientific">Trachymyrmex septentrionalis</name>
    <dbReference type="NCBI Taxonomy" id="34720"/>
    <lineage>
        <taxon>Eukaryota</taxon>
        <taxon>Metazoa</taxon>
        <taxon>Ecdysozoa</taxon>
        <taxon>Arthropoda</taxon>
        <taxon>Hexapoda</taxon>
        <taxon>Insecta</taxon>
        <taxon>Pterygota</taxon>
        <taxon>Neoptera</taxon>
        <taxon>Endopterygota</taxon>
        <taxon>Hymenoptera</taxon>
        <taxon>Apocrita</taxon>
        <taxon>Aculeata</taxon>
        <taxon>Formicoidea</taxon>
        <taxon>Formicidae</taxon>
        <taxon>Myrmicinae</taxon>
        <taxon>Trachymyrmex</taxon>
    </lineage>
</organism>
<dbReference type="Pfam" id="PF24664">
    <property type="entry name" value="Monjiviricetes_fusion"/>
    <property type="match status" value="2"/>
</dbReference>
<gene>
    <name evidence="2" type="ORF">ALC56_10665</name>
</gene>